<dbReference type="EMBL" id="VLLL01000005">
    <property type="protein sequence ID" value="TWJ14661.1"/>
    <property type="molecule type" value="Genomic_DNA"/>
</dbReference>
<dbReference type="Gene3D" id="1.10.10.60">
    <property type="entry name" value="Homeodomain-like"/>
    <property type="match status" value="1"/>
</dbReference>
<dbReference type="PANTHER" id="PTHR30055:SF151">
    <property type="entry name" value="TRANSCRIPTIONAL REGULATORY PROTEIN"/>
    <property type="match status" value="1"/>
</dbReference>
<evidence type="ECO:0000256" key="2">
    <source>
        <dbReference type="ARBA" id="ARBA00023125"/>
    </source>
</evidence>
<keyword evidence="1" id="KW-0805">Transcription regulation</keyword>
<gene>
    <name evidence="7" type="ORF">LX16_0348</name>
</gene>
<accession>A0A562V9Z5</accession>
<proteinExistence type="predicted"/>
<dbReference type="PROSITE" id="PS50977">
    <property type="entry name" value="HTH_TETR_2"/>
    <property type="match status" value="1"/>
</dbReference>
<comment type="caution">
    <text evidence="7">The sequence shown here is derived from an EMBL/GenBank/DDBJ whole genome shotgun (WGS) entry which is preliminary data.</text>
</comment>
<evidence type="ECO:0000313" key="8">
    <source>
        <dbReference type="Proteomes" id="UP000321617"/>
    </source>
</evidence>
<dbReference type="Pfam" id="PF00440">
    <property type="entry name" value="TetR_N"/>
    <property type="match status" value="1"/>
</dbReference>
<dbReference type="InterPro" id="IPR001647">
    <property type="entry name" value="HTH_TetR"/>
</dbReference>
<feature type="DNA-binding region" description="H-T-H motif" evidence="4">
    <location>
        <begin position="46"/>
        <end position="65"/>
    </location>
</feature>
<keyword evidence="2 4" id="KW-0238">DNA-binding</keyword>
<dbReference type="PANTHER" id="PTHR30055">
    <property type="entry name" value="HTH-TYPE TRANSCRIPTIONAL REGULATOR RUTR"/>
    <property type="match status" value="1"/>
</dbReference>
<keyword evidence="8" id="KW-1185">Reference proteome</keyword>
<dbReference type="RefSeq" id="WP_158645448.1">
    <property type="nucleotide sequence ID" value="NZ_BAABIJ010000001.1"/>
</dbReference>
<dbReference type="InterPro" id="IPR050109">
    <property type="entry name" value="HTH-type_TetR-like_transc_reg"/>
</dbReference>
<dbReference type="InterPro" id="IPR004111">
    <property type="entry name" value="Repressor_TetR_C"/>
</dbReference>
<feature type="domain" description="HTH tetR-type" evidence="6">
    <location>
        <begin position="23"/>
        <end position="83"/>
    </location>
</feature>
<dbReference type="GO" id="GO:0045892">
    <property type="term" value="P:negative regulation of DNA-templated transcription"/>
    <property type="evidence" value="ECO:0007669"/>
    <property type="project" value="InterPro"/>
</dbReference>
<protein>
    <submittedName>
        <fullName evidence="7">TetR family transcriptional regulator</fullName>
    </submittedName>
</protein>
<evidence type="ECO:0000313" key="7">
    <source>
        <dbReference type="EMBL" id="TWJ14661.1"/>
    </source>
</evidence>
<dbReference type="SUPFAM" id="SSF46689">
    <property type="entry name" value="Homeodomain-like"/>
    <property type="match status" value="1"/>
</dbReference>
<dbReference type="OrthoDB" id="3614211at2"/>
<dbReference type="GO" id="GO:0000976">
    <property type="term" value="F:transcription cis-regulatory region binding"/>
    <property type="evidence" value="ECO:0007669"/>
    <property type="project" value="TreeGrafter"/>
</dbReference>
<evidence type="ECO:0000256" key="1">
    <source>
        <dbReference type="ARBA" id="ARBA00023015"/>
    </source>
</evidence>
<dbReference type="InterPro" id="IPR009057">
    <property type="entry name" value="Homeodomain-like_sf"/>
</dbReference>
<evidence type="ECO:0000259" key="6">
    <source>
        <dbReference type="PROSITE" id="PS50977"/>
    </source>
</evidence>
<dbReference type="Pfam" id="PF02909">
    <property type="entry name" value="TetR_C_1"/>
    <property type="match status" value="1"/>
</dbReference>
<dbReference type="SUPFAM" id="SSF48498">
    <property type="entry name" value="Tetracyclin repressor-like, C-terminal domain"/>
    <property type="match status" value="1"/>
</dbReference>
<reference evidence="7 8" key="1">
    <citation type="journal article" date="2013" name="Stand. Genomic Sci.">
        <title>Genomic Encyclopedia of Type Strains, Phase I: The one thousand microbial genomes (KMG-I) project.</title>
        <authorList>
            <person name="Kyrpides N.C."/>
            <person name="Woyke T."/>
            <person name="Eisen J.A."/>
            <person name="Garrity G."/>
            <person name="Lilburn T.G."/>
            <person name="Beck B.J."/>
            <person name="Whitman W.B."/>
            <person name="Hugenholtz P."/>
            <person name="Klenk H.P."/>
        </authorList>
    </citation>
    <scope>NUCLEOTIDE SEQUENCE [LARGE SCALE GENOMIC DNA]</scope>
    <source>
        <strain evidence="7 8">DSM 45044</strain>
    </source>
</reference>
<evidence type="ECO:0000256" key="5">
    <source>
        <dbReference type="SAM" id="MobiDB-lite"/>
    </source>
</evidence>
<evidence type="ECO:0000256" key="3">
    <source>
        <dbReference type="ARBA" id="ARBA00023163"/>
    </source>
</evidence>
<dbReference type="Gene3D" id="1.10.357.10">
    <property type="entry name" value="Tetracycline Repressor, domain 2"/>
    <property type="match status" value="1"/>
</dbReference>
<name>A0A562V9Z5_9ACTN</name>
<feature type="region of interest" description="Disordered" evidence="5">
    <location>
        <begin position="1"/>
        <end position="22"/>
    </location>
</feature>
<dbReference type="Proteomes" id="UP000321617">
    <property type="component" value="Unassembled WGS sequence"/>
</dbReference>
<evidence type="ECO:0000256" key="4">
    <source>
        <dbReference type="PROSITE-ProRule" id="PRU00335"/>
    </source>
</evidence>
<dbReference type="GO" id="GO:0003700">
    <property type="term" value="F:DNA-binding transcription factor activity"/>
    <property type="evidence" value="ECO:0007669"/>
    <property type="project" value="TreeGrafter"/>
</dbReference>
<dbReference type="InterPro" id="IPR036271">
    <property type="entry name" value="Tet_transcr_reg_TetR-rel_C_sf"/>
</dbReference>
<organism evidence="7 8">
    <name type="scientific">Stackebrandtia albiflava</name>
    <dbReference type="NCBI Taxonomy" id="406432"/>
    <lineage>
        <taxon>Bacteria</taxon>
        <taxon>Bacillati</taxon>
        <taxon>Actinomycetota</taxon>
        <taxon>Actinomycetes</taxon>
        <taxon>Glycomycetales</taxon>
        <taxon>Glycomycetaceae</taxon>
        <taxon>Stackebrandtia</taxon>
    </lineage>
</organism>
<sequence>MPDDMEDLLWGRRAPAPRGRPPKLSLDRIVTTAMRIADREGLAALSMKRLAEELESGVMSLYHHVPGKDELVALMADTAYGEPPDTETGDDWYTALHRWAHALRTVFHAHPWLTDPAISPGVVGPNETAWLEAELTALARLRQPLADAMKNALAVSSYVRGAVQPEIHRRAPRFGHSAVDRNRFPLVSSFADTARAHDSDPLADFFDVGLRRLLHGIRASVPPQNDTDT</sequence>
<keyword evidence="3" id="KW-0804">Transcription</keyword>
<dbReference type="AlphaFoldDB" id="A0A562V9Z5"/>